<dbReference type="InterPro" id="IPR012495">
    <property type="entry name" value="TadE-like_dom"/>
</dbReference>
<name>A0ABS0N1N2_9SPHN</name>
<feature type="domain" description="TadE-like" evidence="1">
    <location>
        <begin position="24"/>
        <end position="65"/>
    </location>
</feature>
<sequence length="233" mass="24806">MMSIPNTIKAAKAFLSDLREERSGLAMVEFAFAAPLILTLGLGGMELANLAATQMRISQTAMQVADNASRIGDRNALSAQKIYESDILDLLIGAEILAGSSVDIYESGRIIVSSLEENDDGGQTIAWQRCMGKLNRPSAYGDEGTGETGTGFAGMGIEGQELTAPSNGAVMYVEIIYTYEPLVTAQIIEPFTGGPDLRSEAAFTVRGSRDLSQIYDDLDGETGADCSRFGELP</sequence>
<evidence type="ECO:0000313" key="3">
    <source>
        <dbReference type="Proteomes" id="UP000602442"/>
    </source>
</evidence>
<proteinExistence type="predicted"/>
<dbReference type="Proteomes" id="UP000602442">
    <property type="component" value="Unassembled WGS sequence"/>
</dbReference>
<dbReference type="RefSeq" id="WP_197920519.1">
    <property type="nucleotide sequence ID" value="NZ_CAWPTA010000006.1"/>
</dbReference>
<evidence type="ECO:0000259" key="1">
    <source>
        <dbReference type="Pfam" id="PF07811"/>
    </source>
</evidence>
<dbReference type="EMBL" id="JAEANY010000001">
    <property type="protein sequence ID" value="MBH5321878.1"/>
    <property type="molecule type" value="Genomic_DNA"/>
</dbReference>
<dbReference type="Pfam" id="PF07811">
    <property type="entry name" value="TadE"/>
    <property type="match status" value="1"/>
</dbReference>
<comment type="caution">
    <text evidence="2">The sequence shown here is derived from an EMBL/GenBank/DDBJ whole genome shotgun (WGS) entry which is preliminary data.</text>
</comment>
<keyword evidence="3" id="KW-1185">Reference proteome</keyword>
<reference evidence="2 3" key="1">
    <citation type="submission" date="2020-11" db="EMBL/GenBank/DDBJ databases">
        <title>Erythrobacter sediminis sp. nov., a marine bacterium from a tidal flat of Garorim Bay.</title>
        <authorList>
            <person name="Kim D."/>
            <person name="Yoo Y."/>
            <person name="Kim J.-J."/>
        </authorList>
    </citation>
    <scope>NUCLEOTIDE SEQUENCE [LARGE SCALE GENOMIC DNA]</scope>
    <source>
        <strain evidence="2 3">JGD-13</strain>
    </source>
</reference>
<evidence type="ECO:0000313" key="2">
    <source>
        <dbReference type="EMBL" id="MBH5321878.1"/>
    </source>
</evidence>
<gene>
    <name evidence="2" type="ORF">I5L03_04700</name>
</gene>
<organism evidence="2 3">
    <name type="scientific">Aurantiacibacter sediminis</name>
    <dbReference type="NCBI Taxonomy" id="2793064"/>
    <lineage>
        <taxon>Bacteria</taxon>
        <taxon>Pseudomonadati</taxon>
        <taxon>Pseudomonadota</taxon>
        <taxon>Alphaproteobacteria</taxon>
        <taxon>Sphingomonadales</taxon>
        <taxon>Erythrobacteraceae</taxon>
        <taxon>Aurantiacibacter</taxon>
    </lineage>
</organism>
<protein>
    <submittedName>
        <fullName evidence="2">Pilus assembly protein</fullName>
    </submittedName>
</protein>
<accession>A0ABS0N1N2</accession>